<dbReference type="RefSeq" id="WP_139066946.1">
    <property type="nucleotide sequence ID" value="NZ_CP040812.1"/>
</dbReference>
<comment type="cofactor">
    <cofactor evidence="1">
        <name>FMN</name>
        <dbReference type="ChEBI" id="CHEBI:58210"/>
    </cofactor>
</comment>
<evidence type="ECO:0000256" key="1">
    <source>
        <dbReference type="ARBA" id="ARBA00001917"/>
    </source>
</evidence>
<evidence type="ECO:0000256" key="4">
    <source>
        <dbReference type="ARBA" id="ARBA00038054"/>
    </source>
</evidence>
<dbReference type="GO" id="GO:0010181">
    <property type="term" value="F:FMN binding"/>
    <property type="evidence" value="ECO:0007669"/>
    <property type="project" value="InterPro"/>
</dbReference>
<dbReference type="EMBL" id="CP040812">
    <property type="protein sequence ID" value="QCY70387.1"/>
    <property type="molecule type" value="Genomic_DNA"/>
</dbReference>
<keyword evidence="2" id="KW-0285">Flavoprotein</keyword>
<organism evidence="6 7">
    <name type="scientific">Antarcticibacterium flavum</name>
    <dbReference type="NCBI Taxonomy" id="2058175"/>
    <lineage>
        <taxon>Bacteria</taxon>
        <taxon>Pseudomonadati</taxon>
        <taxon>Bacteroidota</taxon>
        <taxon>Flavobacteriia</taxon>
        <taxon>Flavobacteriales</taxon>
        <taxon>Flavobacteriaceae</taxon>
        <taxon>Antarcticibacterium</taxon>
    </lineage>
</organism>
<dbReference type="PANTHER" id="PTHR33798">
    <property type="entry name" value="FLAVOPROTEIN OXYGENASE"/>
    <property type="match status" value="1"/>
</dbReference>
<dbReference type="AlphaFoldDB" id="A0A5B7X4S4"/>
<dbReference type="Gene3D" id="2.30.110.10">
    <property type="entry name" value="Electron Transport, Fmn-binding Protein, Chain A"/>
    <property type="match status" value="1"/>
</dbReference>
<dbReference type="GO" id="GO:0016646">
    <property type="term" value="F:oxidoreductase activity, acting on the CH-NH group of donors, NAD or NADP as acceptor"/>
    <property type="evidence" value="ECO:0007669"/>
    <property type="project" value="UniProtKB-ARBA"/>
</dbReference>
<protein>
    <submittedName>
        <fullName evidence="6">Flavin reductase</fullName>
    </submittedName>
</protein>
<sequence length="213" mass="23857">MKHYNSNDLKGLDKIFRSNLINSCTGYKSANLIATSSASGDTNVAVFNSVIHIGSDPAILGFLLRPVTIPRNTFQNIKATGVFTVNHIHNHMIGKAHQTAAKYEAGVSEFRETGLEEEYLDEFGAPYVKESTIKMGCRYINEYQIKENNTLLILGEIQNLYFEEGIQMPDGWLRLDDADTVAINGLDGYALPTLIDRFHYARPGKEITSFFKK</sequence>
<reference evidence="6 7" key="1">
    <citation type="submission" date="2019-06" db="EMBL/GenBank/DDBJ databases">
        <title>Complete genome sequence of Antarcticibacterium flavum KCTC 52984T from an Antarctic marine sediment.</title>
        <authorList>
            <person name="Lee Y.M."/>
            <person name="Shin S.C."/>
        </authorList>
    </citation>
    <scope>NUCLEOTIDE SEQUENCE [LARGE SCALE GENOMIC DNA]</scope>
    <source>
        <strain evidence="6 7">KCTC 52984</strain>
    </source>
</reference>
<evidence type="ECO:0000256" key="3">
    <source>
        <dbReference type="ARBA" id="ARBA00022643"/>
    </source>
</evidence>
<evidence type="ECO:0000313" key="7">
    <source>
        <dbReference type="Proteomes" id="UP000309016"/>
    </source>
</evidence>
<dbReference type="InterPro" id="IPR002563">
    <property type="entry name" value="Flavin_Rdtase-like_dom"/>
</dbReference>
<keyword evidence="3" id="KW-0288">FMN</keyword>
<gene>
    <name evidence="6" type="ORF">FHG64_13765</name>
</gene>
<dbReference type="Proteomes" id="UP000309016">
    <property type="component" value="Chromosome"/>
</dbReference>
<keyword evidence="7" id="KW-1185">Reference proteome</keyword>
<evidence type="ECO:0000313" key="6">
    <source>
        <dbReference type="EMBL" id="QCY70387.1"/>
    </source>
</evidence>
<accession>A0A5B7X4S4</accession>
<dbReference type="SUPFAM" id="SSF50475">
    <property type="entry name" value="FMN-binding split barrel"/>
    <property type="match status" value="1"/>
</dbReference>
<name>A0A5B7X4S4_9FLAO</name>
<dbReference type="InterPro" id="IPR012349">
    <property type="entry name" value="Split_barrel_FMN-bd"/>
</dbReference>
<evidence type="ECO:0000259" key="5">
    <source>
        <dbReference type="Pfam" id="PF01613"/>
    </source>
</evidence>
<dbReference type="KEGG" id="afla:FHG64_13765"/>
<comment type="similarity">
    <text evidence="4">Belongs to the flavoredoxin family.</text>
</comment>
<proteinExistence type="inferred from homology"/>
<dbReference type="OrthoDB" id="5293996at2"/>
<dbReference type="Pfam" id="PF01613">
    <property type="entry name" value="Flavin_Reduct"/>
    <property type="match status" value="1"/>
</dbReference>
<dbReference type="PANTHER" id="PTHR33798:SF5">
    <property type="entry name" value="FLAVIN REDUCTASE LIKE DOMAIN-CONTAINING PROTEIN"/>
    <property type="match status" value="1"/>
</dbReference>
<evidence type="ECO:0000256" key="2">
    <source>
        <dbReference type="ARBA" id="ARBA00022630"/>
    </source>
</evidence>
<feature type="domain" description="Flavin reductase like" evidence="5">
    <location>
        <begin position="29"/>
        <end position="165"/>
    </location>
</feature>